<reference evidence="1 2" key="1">
    <citation type="submission" date="2016-12" db="EMBL/GenBank/DDBJ databases">
        <authorList>
            <person name="Song W.-J."/>
            <person name="Kurnit D.M."/>
        </authorList>
    </citation>
    <scope>NUCLEOTIDE SEQUENCE [LARGE SCALE GENOMIC DNA]</scope>
    <source>
        <strain evidence="1 2">175</strain>
    </source>
</reference>
<dbReference type="RefSeq" id="WP_085216616.1">
    <property type="nucleotide sequence ID" value="NZ_FXAM01000003.1"/>
</dbReference>
<evidence type="ECO:0000313" key="2">
    <source>
        <dbReference type="Proteomes" id="UP000192923"/>
    </source>
</evidence>
<keyword evidence="2" id="KW-1185">Reference proteome</keyword>
<name>A0A1Y6D5A0_9GAMM</name>
<organism evidence="1 2">
    <name type="scientific">Methylomagnum ishizawai</name>
    <dbReference type="NCBI Taxonomy" id="1760988"/>
    <lineage>
        <taxon>Bacteria</taxon>
        <taxon>Pseudomonadati</taxon>
        <taxon>Pseudomonadota</taxon>
        <taxon>Gammaproteobacteria</taxon>
        <taxon>Methylococcales</taxon>
        <taxon>Methylococcaceae</taxon>
        <taxon>Methylomagnum</taxon>
    </lineage>
</organism>
<proteinExistence type="predicted"/>
<dbReference type="Proteomes" id="UP000192923">
    <property type="component" value="Unassembled WGS sequence"/>
</dbReference>
<accession>A0A1Y6D5A0</accession>
<sequence>MTDTSKPKVQAETDCWEEYHDREGWPHEPMSLFMLRYSAHQLIQITNAFLEGHGALGSDPGQRLANLRENHGYWTRRFKFGERWLQAECNGECLPMEEIDALMGEPRSPGQFH</sequence>
<dbReference type="EMBL" id="FXAM01000003">
    <property type="protein sequence ID" value="SMF97590.1"/>
    <property type="molecule type" value="Genomic_DNA"/>
</dbReference>
<evidence type="ECO:0000313" key="1">
    <source>
        <dbReference type="EMBL" id="SMF97590.1"/>
    </source>
</evidence>
<protein>
    <submittedName>
        <fullName evidence="1">Uncharacterized protein</fullName>
    </submittedName>
</protein>
<gene>
    <name evidence="1" type="ORF">SAMN02949497_0160</name>
</gene>
<dbReference type="AlphaFoldDB" id="A0A1Y6D5A0"/>